<comment type="caution">
    <text evidence="7">The sequence shown here is derived from an EMBL/GenBank/DDBJ whole genome shotgun (WGS) entry which is preliminary data.</text>
</comment>
<dbReference type="InterPro" id="IPR035897">
    <property type="entry name" value="Toll_tir_struct_dom_sf"/>
</dbReference>
<dbReference type="Gene3D" id="3.40.50.300">
    <property type="entry name" value="P-loop containing nucleotide triphosphate hydrolases"/>
    <property type="match status" value="1"/>
</dbReference>
<reference evidence="7" key="1">
    <citation type="submission" date="2023-03" db="EMBL/GenBank/DDBJ databases">
        <title>Chromosome-scale reference genome and RAD-based genetic map of yellow starthistle (Centaurea solstitialis) reveal putative structural variation and QTLs associated with invader traits.</title>
        <authorList>
            <person name="Reatini B."/>
            <person name="Cang F.A."/>
            <person name="Jiang Q."/>
            <person name="Mckibben M.T.W."/>
            <person name="Barker M.S."/>
            <person name="Rieseberg L.H."/>
            <person name="Dlugosch K.M."/>
        </authorList>
    </citation>
    <scope>NUCLEOTIDE SEQUENCE</scope>
    <source>
        <strain evidence="7">CAN-66</strain>
        <tissue evidence="7">Leaf</tissue>
    </source>
</reference>
<dbReference type="SUPFAM" id="SSF46785">
    <property type="entry name" value="Winged helix' DNA-binding domain"/>
    <property type="match status" value="1"/>
</dbReference>
<dbReference type="InterPro" id="IPR058192">
    <property type="entry name" value="WHD_ROQ1-like"/>
</dbReference>
<dbReference type="InterPro" id="IPR002182">
    <property type="entry name" value="NB-ARC"/>
</dbReference>
<dbReference type="PANTHER" id="PTHR11017">
    <property type="entry name" value="LEUCINE-RICH REPEAT-CONTAINING PROTEIN"/>
    <property type="match status" value="1"/>
</dbReference>
<dbReference type="InterPro" id="IPR032675">
    <property type="entry name" value="LRR_dom_sf"/>
</dbReference>
<dbReference type="Proteomes" id="UP001172457">
    <property type="component" value="Chromosome 4"/>
</dbReference>
<dbReference type="InterPro" id="IPR027417">
    <property type="entry name" value="P-loop_NTPase"/>
</dbReference>
<evidence type="ECO:0000256" key="4">
    <source>
        <dbReference type="ARBA" id="ARBA00023027"/>
    </source>
</evidence>
<evidence type="ECO:0000313" key="7">
    <source>
        <dbReference type="EMBL" id="KAJ9551075.1"/>
    </source>
</evidence>
<keyword evidence="2" id="KW-0677">Repeat</keyword>
<dbReference type="GO" id="GO:0043531">
    <property type="term" value="F:ADP binding"/>
    <property type="evidence" value="ECO:0007669"/>
    <property type="project" value="InterPro"/>
</dbReference>
<dbReference type="Gene3D" id="3.80.10.10">
    <property type="entry name" value="Ribonuclease Inhibitor"/>
    <property type="match status" value="2"/>
</dbReference>
<gene>
    <name evidence="7" type="ORF">OSB04_015120</name>
</gene>
<dbReference type="InterPro" id="IPR042197">
    <property type="entry name" value="Apaf_helical"/>
</dbReference>
<name>A0AA38WG87_9ASTR</name>
<dbReference type="SUPFAM" id="SSF52200">
    <property type="entry name" value="Toll/Interleukin receptor TIR domain"/>
    <property type="match status" value="1"/>
</dbReference>
<keyword evidence="3" id="KW-0611">Plant defense</keyword>
<dbReference type="Gene3D" id="1.10.8.430">
    <property type="entry name" value="Helical domain of apoptotic protease-activating factors"/>
    <property type="match status" value="1"/>
</dbReference>
<keyword evidence="8" id="KW-1185">Reference proteome</keyword>
<dbReference type="AlphaFoldDB" id="A0AA38WG87"/>
<keyword evidence="1" id="KW-0433">Leucine-rich repeat</keyword>
<dbReference type="InterPro" id="IPR044974">
    <property type="entry name" value="Disease_R_plants"/>
</dbReference>
<dbReference type="Pfam" id="PF01582">
    <property type="entry name" value="TIR"/>
    <property type="match status" value="1"/>
</dbReference>
<dbReference type="SMART" id="SM00255">
    <property type="entry name" value="TIR"/>
    <property type="match status" value="1"/>
</dbReference>
<evidence type="ECO:0000256" key="5">
    <source>
        <dbReference type="SAM" id="MobiDB-lite"/>
    </source>
</evidence>
<dbReference type="InterPro" id="IPR000157">
    <property type="entry name" value="TIR_dom"/>
</dbReference>
<dbReference type="PANTHER" id="PTHR11017:SF448">
    <property type="entry name" value="TIR DOMAIN, P-LOOP CONTAINING NUCLEOSIDE TRIPHOSPHATE HYDROLASE"/>
    <property type="match status" value="1"/>
</dbReference>
<accession>A0AA38WG87</accession>
<sequence>MASTSSSAIRASHLAYYDIFLSFRGVDTRHAFTDHLYDALGREGISTFRDDDEISRGEDLGPEIEKAISASKGSIVVLSKNYATSTWCLDELSLILEQRREFNHFVLPVFYHVEPSDVRKQDGTFNIEVKTSSKWTEENVIRWKKALTEVANLTGSVLSGYETDLLKEIVNEIHSRLPRYKGISSCGKTTFAQYIVSSISQQFEVVTFVENIASTGENKRDKLLRNFSKDILGGGRKNIQQDSYKLMHAWKLKKALIVLDDIDEPRQFKYFLPYLLNNMNHQSKIIVTTRKNDAHTWLIGRGVPISCHEYMMQVLGDGESLELLVSTLHASGSKMPMEGYEELVKEVIQYCGGNPLALKVLGSSLSEDSSILFWRSTLNLLKIEMNPTIQHVLVRSYDTLPNKKYKELFLHIACFFVGEDKDYVEKILEPDYCASSGIKVLTNRRLLSVSANNKLVMHQLIQEMGRSITVEESRHPEERSRVWRSSDSHKILRKGEGSKTMEGLALDMQVLRFEQPHLMLFYLRTDSLIKMDNLKLLQLNDVHLTGSYEDFSEDLRWLCWHRFDLTAIPSGLFQQNLVAIDLRDSKLEVFDPPIVLPLLKTLNLQGCKSLSKICNISRLPNLETLIVCSCPELGYVCESIEGLENLTLLDMTGCKTLPWLHLAISNIRLEASASGRGSPQPISFSLPHSLVWLSLGNCDLDCTEYSPLDFNSQPKLQYLDLVGGWFVSLPSYSHLESLRVLDLTWCQNLKCLLCLPSSLAELYIHYCTSLEKITFQSHQFTLQEFGYEGCGELSEIEGFIKLVPIAKLDETELQHMTWLKNYEDHEVSLVGDDDLTVNRCKQIQMLYEFGIMSTSLPNIVDPNMISEYRSESSSVSFSVPPCPKKRRLKGLNLTFKYELLNDLDGWAWFAKIHTLAWFAKIHTNNAHADLMYNPKVFGKPKKGEVGIWLSYWPIGNMLDSGDEVDVSIFVLSGLKVHECGVSLVYTDDDDDQALEINTPWVETLGGDLSAFKLSTGAYYLCRHDLFNVMNGHGLGGWLRGLVGHIIDDTEVRGWRKTGRPNPTNPSFTELPCPSPLNLQPYPPFPSSTDSSEAELSEPESSGKKF</sequence>
<dbReference type="Pfam" id="PF23282">
    <property type="entry name" value="WHD_ROQ1"/>
    <property type="match status" value="1"/>
</dbReference>
<dbReference type="InterPro" id="IPR036390">
    <property type="entry name" value="WH_DNA-bd_sf"/>
</dbReference>
<dbReference type="SUPFAM" id="SSF52058">
    <property type="entry name" value="L domain-like"/>
    <property type="match status" value="1"/>
</dbReference>
<proteinExistence type="predicted"/>
<feature type="region of interest" description="Disordered" evidence="5">
    <location>
        <begin position="1053"/>
        <end position="1105"/>
    </location>
</feature>
<evidence type="ECO:0000313" key="8">
    <source>
        <dbReference type="Proteomes" id="UP001172457"/>
    </source>
</evidence>
<feature type="domain" description="TIR" evidence="6">
    <location>
        <begin position="15"/>
        <end position="177"/>
    </location>
</feature>
<dbReference type="PROSITE" id="PS50104">
    <property type="entry name" value="TIR"/>
    <property type="match status" value="1"/>
</dbReference>
<dbReference type="PRINTS" id="PR00364">
    <property type="entry name" value="DISEASERSIST"/>
</dbReference>
<dbReference type="EMBL" id="JARYMX010000004">
    <property type="protein sequence ID" value="KAJ9551075.1"/>
    <property type="molecule type" value="Genomic_DNA"/>
</dbReference>
<evidence type="ECO:0000256" key="2">
    <source>
        <dbReference type="ARBA" id="ARBA00022737"/>
    </source>
</evidence>
<dbReference type="SUPFAM" id="SSF52540">
    <property type="entry name" value="P-loop containing nucleoside triphosphate hydrolases"/>
    <property type="match status" value="1"/>
</dbReference>
<dbReference type="Pfam" id="PF00931">
    <property type="entry name" value="NB-ARC"/>
    <property type="match status" value="1"/>
</dbReference>
<dbReference type="GO" id="GO:0006952">
    <property type="term" value="P:defense response"/>
    <property type="evidence" value="ECO:0007669"/>
    <property type="project" value="UniProtKB-KW"/>
</dbReference>
<evidence type="ECO:0000259" key="6">
    <source>
        <dbReference type="PROSITE" id="PS50104"/>
    </source>
</evidence>
<dbReference type="FunFam" id="3.40.50.10140:FF:000007">
    <property type="entry name" value="Disease resistance protein (TIR-NBS-LRR class)"/>
    <property type="match status" value="1"/>
</dbReference>
<keyword evidence="4" id="KW-0520">NAD</keyword>
<dbReference type="GO" id="GO:0007165">
    <property type="term" value="P:signal transduction"/>
    <property type="evidence" value="ECO:0007669"/>
    <property type="project" value="InterPro"/>
</dbReference>
<evidence type="ECO:0000256" key="1">
    <source>
        <dbReference type="ARBA" id="ARBA00022614"/>
    </source>
</evidence>
<evidence type="ECO:0000256" key="3">
    <source>
        <dbReference type="ARBA" id="ARBA00022821"/>
    </source>
</evidence>
<protein>
    <recommendedName>
        <fullName evidence="6">TIR domain-containing protein</fullName>
    </recommendedName>
</protein>
<organism evidence="7 8">
    <name type="scientific">Centaurea solstitialis</name>
    <name type="common">yellow star-thistle</name>
    <dbReference type="NCBI Taxonomy" id="347529"/>
    <lineage>
        <taxon>Eukaryota</taxon>
        <taxon>Viridiplantae</taxon>
        <taxon>Streptophyta</taxon>
        <taxon>Embryophyta</taxon>
        <taxon>Tracheophyta</taxon>
        <taxon>Spermatophyta</taxon>
        <taxon>Magnoliopsida</taxon>
        <taxon>eudicotyledons</taxon>
        <taxon>Gunneridae</taxon>
        <taxon>Pentapetalae</taxon>
        <taxon>asterids</taxon>
        <taxon>campanulids</taxon>
        <taxon>Asterales</taxon>
        <taxon>Asteraceae</taxon>
        <taxon>Carduoideae</taxon>
        <taxon>Cardueae</taxon>
        <taxon>Centaureinae</taxon>
        <taxon>Centaurea</taxon>
    </lineage>
</organism>
<dbReference type="Gene3D" id="3.40.50.10140">
    <property type="entry name" value="Toll/interleukin-1 receptor homology (TIR) domain"/>
    <property type="match status" value="1"/>
</dbReference>